<dbReference type="RefSeq" id="WP_060193709.1">
    <property type="nucleotide sequence ID" value="NZ_LPHD01000213.1"/>
</dbReference>
<proteinExistence type="predicted"/>
<dbReference type="AlphaFoldDB" id="A0A106PLU5"/>
<accession>A0A106PLU5</accession>
<name>A0A106PLU5_9BURK</name>
<dbReference type="EMBL" id="LPHD01000213">
    <property type="protein sequence ID" value="KWA70596.1"/>
    <property type="molecule type" value="Genomic_DNA"/>
</dbReference>
<gene>
    <name evidence="1" type="ORF">WL29_07120</name>
</gene>
<evidence type="ECO:0000313" key="2">
    <source>
        <dbReference type="Proteomes" id="UP000060630"/>
    </source>
</evidence>
<protein>
    <submittedName>
        <fullName evidence="1">Uncharacterized protein</fullName>
    </submittedName>
</protein>
<evidence type="ECO:0000313" key="1">
    <source>
        <dbReference type="EMBL" id="KWA70596.1"/>
    </source>
</evidence>
<dbReference type="Proteomes" id="UP000060630">
    <property type="component" value="Unassembled WGS sequence"/>
</dbReference>
<organism evidence="1 2">
    <name type="scientific">Burkholderia ubonensis</name>
    <dbReference type="NCBI Taxonomy" id="101571"/>
    <lineage>
        <taxon>Bacteria</taxon>
        <taxon>Pseudomonadati</taxon>
        <taxon>Pseudomonadota</taxon>
        <taxon>Betaproteobacteria</taxon>
        <taxon>Burkholderiales</taxon>
        <taxon>Burkholderiaceae</taxon>
        <taxon>Burkholderia</taxon>
        <taxon>Burkholderia cepacia complex</taxon>
    </lineage>
</organism>
<comment type="caution">
    <text evidence="1">The sequence shown here is derived from an EMBL/GenBank/DDBJ whole genome shotgun (WGS) entry which is preliminary data.</text>
</comment>
<reference evidence="1 2" key="1">
    <citation type="submission" date="2015-11" db="EMBL/GenBank/DDBJ databases">
        <title>Expanding the genomic diversity of Burkholderia species for the development of highly accurate diagnostics.</title>
        <authorList>
            <person name="Sahl J."/>
            <person name="Keim P."/>
            <person name="Wagner D."/>
        </authorList>
    </citation>
    <scope>NUCLEOTIDE SEQUENCE [LARGE SCALE GENOMIC DNA]</scope>
    <source>
        <strain evidence="1 2">MSMB2087WGS</strain>
    </source>
</reference>
<sequence>MSSSPDARRERLTRRRVVTIAVVAALALLSWRVLSPRDPKPRDVQAPPGTSHITIALTDLYMPFLTPTENADLRSRLPDHVEVVAHYVRTTTRYRLFSCSPGLGCLPEPQWHQQVDDEILRLPAKVTPRAGADAARTISFDLPHRLDGGYSIAWFLVDLSLDALTRQPGYRTLVAKTDTPDYKPLDPIAPSLEYGVSFEDHDLGAAPRYAQDCLDALLPVNVPEIAIPIVTALTTSSPRMSLSVRNVRCPLSDIGSDFHTTAGVRIGAAPGRLPPGRIAAAQVKLDLDGTHGVTRLYGSIRPTPAMTRWYRRNEAGIDASLIEFGPYRRLELRTRFDNAYPVKQTLPIRTETWTFFDDALVGYGADIDYYIDTADRSVLFRMQWKQYFRDGRTVWTQTTTRPCDDVFCDTEVTGNPEAEAISHDVLAASRKALGELQGAMAKPYDALQADARAYLQLRSALKPDDAH</sequence>